<name>A0A0A8Y229_ARUDO</name>
<evidence type="ECO:0000313" key="1">
    <source>
        <dbReference type="EMBL" id="JAD17742.1"/>
    </source>
</evidence>
<reference evidence="1" key="1">
    <citation type="submission" date="2014-09" db="EMBL/GenBank/DDBJ databases">
        <authorList>
            <person name="Magalhaes I.L.F."/>
            <person name="Oliveira U."/>
            <person name="Santos F.R."/>
            <person name="Vidigal T.H.D.A."/>
            <person name="Brescovit A.D."/>
            <person name="Santos A.J."/>
        </authorList>
    </citation>
    <scope>NUCLEOTIDE SEQUENCE</scope>
    <source>
        <tissue evidence="1">Shoot tissue taken approximately 20 cm above the soil surface</tissue>
    </source>
</reference>
<dbReference type="AlphaFoldDB" id="A0A0A8Y229"/>
<organism evidence="1">
    <name type="scientific">Arundo donax</name>
    <name type="common">Giant reed</name>
    <name type="synonym">Donax arundinaceus</name>
    <dbReference type="NCBI Taxonomy" id="35708"/>
    <lineage>
        <taxon>Eukaryota</taxon>
        <taxon>Viridiplantae</taxon>
        <taxon>Streptophyta</taxon>
        <taxon>Embryophyta</taxon>
        <taxon>Tracheophyta</taxon>
        <taxon>Spermatophyta</taxon>
        <taxon>Magnoliopsida</taxon>
        <taxon>Liliopsida</taxon>
        <taxon>Poales</taxon>
        <taxon>Poaceae</taxon>
        <taxon>PACMAD clade</taxon>
        <taxon>Arundinoideae</taxon>
        <taxon>Arundineae</taxon>
        <taxon>Arundo</taxon>
    </lineage>
</organism>
<dbReference type="EMBL" id="GBRH01280153">
    <property type="protein sequence ID" value="JAD17742.1"/>
    <property type="molecule type" value="Transcribed_RNA"/>
</dbReference>
<proteinExistence type="predicted"/>
<protein>
    <submittedName>
        <fullName evidence="1">Uncharacterized protein</fullName>
    </submittedName>
</protein>
<accession>A0A0A8Y229</accession>
<reference evidence="1" key="2">
    <citation type="journal article" date="2015" name="Data Brief">
        <title>Shoot transcriptome of the giant reed, Arundo donax.</title>
        <authorList>
            <person name="Barrero R.A."/>
            <person name="Guerrero F.D."/>
            <person name="Moolhuijzen P."/>
            <person name="Goolsby J.A."/>
            <person name="Tidwell J."/>
            <person name="Bellgard S.E."/>
            <person name="Bellgard M.I."/>
        </authorList>
    </citation>
    <scope>NUCLEOTIDE SEQUENCE</scope>
    <source>
        <tissue evidence="1">Shoot tissue taken approximately 20 cm above the soil surface</tissue>
    </source>
</reference>
<sequence length="50" mass="5086">MHSLSPVPSTITSYSSSIAGCLARWLPAASVAAAGERGAGAVTRRGREVE</sequence>